<organism evidence="1 2">
    <name type="scientific">Streptomyces laurentii</name>
    <dbReference type="NCBI Taxonomy" id="39478"/>
    <lineage>
        <taxon>Bacteria</taxon>
        <taxon>Bacillati</taxon>
        <taxon>Actinomycetota</taxon>
        <taxon>Actinomycetes</taxon>
        <taxon>Kitasatosporales</taxon>
        <taxon>Streptomycetaceae</taxon>
        <taxon>Streptomyces</taxon>
    </lineage>
</organism>
<gene>
    <name evidence="1" type="ORF">SLA_2422</name>
</gene>
<dbReference type="AlphaFoldDB" id="A0A160NX52"/>
<dbReference type="KEGG" id="slau:SLA_2422"/>
<keyword evidence="2" id="KW-1185">Reference proteome</keyword>
<name>A0A160NX52_STRLU</name>
<evidence type="ECO:0000313" key="1">
    <source>
        <dbReference type="EMBL" id="BAU83349.1"/>
    </source>
</evidence>
<protein>
    <recommendedName>
        <fullName evidence="3">Minor tail protein</fullName>
    </recommendedName>
</protein>
<dbReference type="EMBL" id="AP017424">
    <property type="protein sequence ID" value="BAU83349.1"/>
    <property type="molecule type" value="Genomic_DNA"/>
</dbReference>
<dbReference type="Proteomes" id="UP000217676">
    <property type="component" value="Chromosome"/>
</dbReference>
<sequence length="466" mass="47982">MSRYDYGAGVADFVVAPADGIWTVGQNIPVTFWSQQTEGTQYTDLLDVDNNPVNHIISNEFGALPRFRGPDGVAGMWADAGGGSRAWLYAHVGGQGTPGDPGAHWYFGEGSPDEAALTPPPVPGDLYLDTSTGAPEEGGGDLYTYNGAVWTLRANIRGPQGSGGDSAVTSVNGQTGAVNLAATDVGALAASSAGQPSGTATLDATGRVPASQLPPVAADLVQSVNGQTGAVNLAAADVGALASTARATANGVASLDGTTRIPIAQMPTAVAKNTWTPQALGFQAWTCDPYTVANPVAKYLTPQRLYVCGVNITESTQVNRIIMFARGYGGVSADRYAAGIYRENGTKVASTSAPVSLAMATPPSGSPPQMATNHIGATPISLPSTVTLTPGRYWLTWVLTTGAATDYAFYHVQNEAPVAPANFFFGTPFARAWYLAAQADTPGSLNQAAAGVLTDHDIPIMALAMV</sequence>
<reference evidence="1 2" key="1">
    <citation type="journal article" date="2016" name="Genome Announc.">
        <title>Complete Genome Sequence of Thiostrepton-Producing Streptomyces laurentii ATCC 31255.</title>
        <authorList>
            <person name="Doi K."/>
            <person name="Fujino Y."/>
            <person name="Nagayoshi Y."/>
            <person name="Ohshima T."/>
            <person name="Ogata S."/>
        </authorList>
    </citation>
    <scope>NUCLEOTIDE SEQUENCE [LARGE SCALE GENOMIC DNA]</scope>
    <source>
        <strain evidence="1 2">ATCC 31255</strain>
    </source>
</reference>
<accession>A0A160NX52</accession>
<evidence type="ECO:0000313" key="2">
    <source>
        <dbReference type="Proteomes" id="UP000217676"/>
    </source>
</evidence>
<evidence type="ECO:0008006" key="3">
    <source>
        <dbReference type="Google" id="ProtNLM"/>
    </source>
</evidence>
<proteinExistence type="predicted"/>